<dbReference type="AlphaFoldDB" id="A0A504YMW3"/>
<name>A0A504YMW3_FASGI</name>
<dbReference type="PANTHER" id="PTHR33327:SF3">
    <property type="entry name" value="RNA-DIRECTED DNA POLYMERASE"/>
    <property type="match status" value="1"/>
</dbReference>
<sequence>MAQDTKPEIPKLESVEKRLPVFWHKDPGVWFVIAENHFCQWNVTKSDTKFSYVVTALPETIAHRARDLIMQPHPVEPYEQFKSALLRRLGDSDHKRFDQLPFSEEHGNHRTSQLLRHLEQVFAEKKLAQSMFRELILERLSPDVRSILSPRRTLSLDELAALAEDLSEITDASRVSTMSSNPTEETSRALCKQIEILNKLDSSSSVNDELDWVECFKLYLLDTFMDKVC</sequence>
<evidence type="ECO:0000313" key="3">
    <source>
        <dbReference type="Proteomes" id="UP000316759"/>
    </source>
</evidence>
<gene>
    <name evidence="2" type="ORF">FGIG_01605</name>
</gene>
<keyword evidence="3" id="KW-1185">Reference proteome</keyword>
<dbReference type="InterPro" id="IPR055469">
    <property type="entry name" value="DUF7041"/>
</dbReference>
<dbReference type="PANTHER" id="PTHR33327">
    <property type="entry name" value="ENDONUCLEASE"/>
    <property type="match status" value="1"/>
</dbReference>
<dbReference type="EMBL" id="SUNJ01007607">
    <property type="protein sequence ID" value="TPP61855.1"/>
    <property type="molecule type" value="Genomic_DNA"/>
</dbReference>
<dbReference type="OrthoDB" id="6251906at2759"/>
<dbReference type="Proteomes" id="UP000316759">
    <property type="component" value="Unassembled WGS sequence"/>
</dbReference>
<accession>A0A504YMW3</accession>
<comment type="caution">
    <text evidence="2">The sequence shown here is derived from an EMBL/GenBank/DDBJ whole genome shotgun (WGS) entry which is preliminary data.</text>
</comment>
<protein>
    <recommendedName>
        <fullName evidence="1">DUF7041 domain-containing protein</fullName>
    </recommendedName>
</protein>
<evidence type="ECO:0000259" key="1">
    <source>
        <dbReference type="Pfam" id="PF23055"/>
    </source>
</evidence>
<dbReference type="STRING" id="46835.A0A504YMW3"/>
<proteinExistence type="predicted"/>
<dbReference type="Pfam" id="PF23055">
    <property type="entry name" value="DUF7041"/>
    <property type="match status" value="1"/>
</dbReference>
<evidence type="ECO:0000313" key="2">
    <source>
        <dbReference type="EMBL" id="TPP61855.1"/>
    </source>
</evidence>
<organism evidence="2 3">
    <name type="scientific">Fasciola gigantica</name>
    <name type="common">Giant liver fluke</name>
    <dbReference type="NCBI Taxonomy" id="46835"/>
    <lineage>
        <taxon>Eukaryota</taxon>
        <taxon>Metazoa</taxon>
        <taxon>Spiralia</taxon>
        <taxon>Lophotrochozoa</taxon>
        <taxon>Platyhelminthes</taxon>
        <taxon>Trematoda</taxon>
        <taxon>Digenea</taxon>
        <taxon>Plagiorchiida</taxon>
        <taxon>Echinostomata</taxon>
        <taxon>Echinostomatoidea</taxon>
        <taxon>Fasciolidae</taxon>
        <taxon>Fasciola</taxon>
    </lineage>
</organism>
<feature type="domain" description="DUF7041" evidence="1">
    <location>
        <begin position="19"/>
        <end position="100"/>
    </location>
</feature>
<reference evidence="2 3" key="1">
    <citation type="submission" date="2019-04" db="EMBL/GenBank/DDBJ databases">
        <title>Annotation for the trematode Fasciola gigantica.</title>
        <authorList>
            <person name="Choi Y.-J."/>
        </authorList>
    </citation>
    <scope>NUCLEOTIDE SEQUENCE [LARGE SCALE GENOMIC DNA]</scope>
    <source>
        <strain evidence="2">Uganda_cow_1</strain>
    </source>
</reference>